<proteinExistence type="predicted"/>
<gene>
    <name evidence="1" type="ORF">Vafri_14555</name>
</gene>
<keyword evidence="2" id="KW-1185">Reference proteome</keyword>
<evidence type="ECO:0000313" key="1">
    <source>
        <dbReference type="EMBL" id="GIL59842.1"/>
    </source>
</evidence>
<accession>A0A8J4F6V7</accession>
<organism evidence="1 2">
    <name type="scientific">Volvox africanus</name>
    <dbReference type="NCBI Taxonomy" id="51714"/>
    <lineage>
        <taxon>Eukaryota</taxon>
        <taxon>Viridiplantae</taxon>
        <taxon>Chlorophyta</taxon>
        <taxon>core chlorophytes</taxon>
        <taxon>Chlorophyceae</taxon>
        <taxon>CS clade</taxon>
        <taxon>Chlamydomonadales</taxon>
        <taxon>Volvocaceae</taxon>
        <taxon>Volvox</taxon>
    </lineage>
</organism>
<protein>
    <submittedName>
        <fullName evidence="1">Uncharacterized protein</fullName>
    </submittedName>
</protein>
<dbReference type="AlphaFoldDB" id="A0A8J4F6V7"/>
<evidence type="ECO:0000313" key="2">
    <source>
        <dbReference type="Proteomes" id="UP000747399"/>
    </source>
</evidence>
<reference evidence="1" key="1">
    <citation type="journal article" date="2021" name="Proc. Natl. Acad. Sci. U.S.A.">
        <title>Three genomes in the algal genus Volvox reveal the fate of a haploid sex-determining region after a transition to homothallism.</title>
        <authorList>
            <person name="Yamamoto K."/>
            <person name="Hamaji T."/>
            <person name="Kawai-Toyooka H."/>
            <person name="Matsuzaki R."/>
            <person name="Takahashi F."/>
            <person name="Nishimura Y."/>
            <person name="Kawachi M."/>
            <person name="Noguchi H."/>
            <person name="Minakuchi Y."/>
            <person name="Umen J.G."/>
            <person name="Toyoda A."/>
            <person name="Nozaki H."/>
        </authorList>
    </citation>
    <scope>NUCLEOTIDE SEQUENCE</scope>
    <source>
        <strain evidence="1">NIES-3780</strain>
    </source>
</reference>
<dbReference type="Proteomes" id="UP000747399">
    <property type="component" value="Unassembled WGS sequence"/>
</dbReference>
<comment type="caution">
    <text evidence="1">The sequence shown here is derived from an EMBL/GenBank/DDBJ whole genome shotgun (WGS) entry which is preliminary data.</text>
</comment>
<sequence length="125" mass="13740">MSSATSLPQLSASPLPLRRHLCGLRRPNHKGQLTAARHSRHSATVVVKRGLARHVSIFKNLHQQAATQTVGGEVRYHGNEVNGDELAVLVVRIQHELIPTGKTQYCCSQRLSSVDIEFSRGVGQE</sequence>
<dbReference type="EMBL" id="BNCO01000036">
    <property type="protein sequence ID" value="GIL59842.1"/>
    <property type="molecule type" value="Genomic_DNA"/>
</dbReference>
<name>A0A8J4F6V7_9CHLO</name>